<evidence type="ECO:0008006" key="3">
    <source>
        <dbReference type="Google" id="ProtNLM"/>
    </source>
</evidence>
<dbReference type="Proteomes" id="UP000627781">
    <property type="component" value="Unassembled WGS sequence"/>
</dbReference>
<reference evidence="1 2" key="1">
    <citation type="submission" date="2020-08" db="EMBL/GenBank/DDBJ databases">
        <title>A Genomic Blueprint of the Chicken Gut Microbiome.</title>
        <authorList>
            <person name="Gilroy R."/>
            <person name="Ravi A."/>
            <person name="Getino M."/>
            <person name="Pursley I."/>
            <person name="Horton D.L."/>
            <person name="Alikhan N.-F."/>
            <person name="Baker D."/>
            <person name="Gharbi K."/>
            <person name="Hall N."/>
            <person name="Watson M."/>
            <person name="Adriaenssens E.M."/>
            <person name="Foster-Nyarko E."/>
            <person name="Jarju S."/>
            <person name="Secka A."/>
            <person name="Antonio M."/>
            <person name="Oren A."/>
            <person name="Chaudhuri R."/>
            <person name="La Ragione R.M."/>
            <person name="Hildebrand F."/>
            <person name="Pallen M.J."/>
        </authorList>
    </citation>
    <scope>NUCLEOTIDE SEQUENCE [LARGE SCALE GENOMIC DNA]</scope>
    <source>
        <strain evidence="1 2">Sa3CVN1</strain>
    </source>
</reference>
<protein>
    <recommendedName>
        <fullName evidence="3">Twitching motility protein PilT</fullName>
    </recommendedName>
</protein>
<evidence type="ECO:0000313" key="2">
    <source>
        <dbReference type="Proteomes" id="UP000627781"/>
    </source>
</evidence>
<proteinExistence type="predicted"/>
<gene>
    <name evidence="1" type="ORF">H9661_02590</name>
</gene>
<accession>A0ABR8PPX9</accession>
<dbReference type="RefSeq" id="WP_143316604.1">
    <property type="nucleotide sequence ID" value="NZ_JACSRA010000003.1"/>
</dbReference>
<keyword evidence="2" id="KW-1185">Reference proteome</keyword>
<organism evidence="1 2">
    <name type="scientific">Clostridium cibarium</name>
    <dbReference type="NCBI Taxonomy" id="2762247"/>
    <lineage>
        <taxon>Bacteria</taxon>
        <taxon>Bacillati</taxon>
        <taxon>Bacillota</taxon>
        <taxon>Clostridia</taxon>
        <taxon>Eubacteriales</taxon>
        <taxon>Clostridiaceae</taxon>
        <taxon>Clostridium</taxon>
    </lineage>
</organism>
<evidence type="ECO:0000313" key="1">
    <source>
        <dbReference type="EMBL" id="MBD7910235.1"/>
    </source>
</evidence>
<name>A0ABR8PPX9_9CLOT</name>
<sequence length="136" mass="16019">MIQVFCNKRGSGKTKNLINLANEQLTEAKGDSVYIDDDNRHISQINRRIRFINTNEFNITGYNEFYGLLCGIISENYDVENIYIDGVFKINSGTTKESSEWFKRIYKLTKQFEINIYMNINYENQEIPDFIKEYVA</sequence>
<dbReference type="EMBL" id="JACSRA010000003">
    <property type="protein sequence ID" value="MBD7910235.1"/>
    <property type="molecule type" value="Genomic_DNA"/>
</dbReference>
<comment type="caution">
    <text evidence="1">The sequence shown here is derived from an EMBL/GenBank/DDBJ whole genome shotgun (WGS) entry which is preliminary data.</text>
</comment>